<dbReference type="RefSeq" id="WP_011115381.1">
    <property type="nucleotide sequence ID" value="NC_004917.1"/>
</dbReference>
<dbReference type="eggNOG" id="COG4258">
    <property type="taxonomic scope" value="Bacteria"/>
</dbReference>
<evidence type="ECO:0008006" key="4">
    <source>
        <dbReference type="Google" id="ProtNLM"/>
    </source>
</evidence>
<evidence type="ECO:0000256" key="1">
    <source>
        <dbReference type="SAM" id="Phobius"/>
    </source>
</evidence>
<keyword evidence="1" id="KW-0812">Transmembrane</keyword>
<feature type="transmembrane region" description="Helical" evidence="1">
    <location>
        <begin position="241"/>
        <end position="264"/>
    </location>
</feature>
<feature type="transmembrane region" description="Helical" evidence="1">
    <location>
        <begin position="547"/>
        <end position="566"/>
    </location>
</feature>
<feature type="transmembrane region" description="Helical" evidence="1">
    <location>
        <begin position="600"/>
        <end position="619"/>
    </location>
</feature>
<feature type="transmembrane region" description="Helical" evidence="1">
    <location>
        <begin position="381"/>
        <end position="400"/>
    </location>
</feature>
<protein>
    <recommendedName>
        <fullName evidence="4">Membrane transport protein MMPL domain-containing protein</fullName>
    </recommendedName>
</protein>
<sequence length="687" mass="77712">MRRDALLFVFTLCFFATLGVFWWAFEPERISQEVLDLFPHNDDKEVIEAYRYFSSSKYVPVAIKGFDENAQKRMQDIVRIIQSLPYVSSVIEENIPLEKQLYTFLAQNTSYILAPHNASFDSHSQYTLISLEAQKIFAPLLHQLTNHFASSAPPASSTLIAKDYGLMVLVELANLEDEAIKSTLQSFKAIAQDYPDMRYFSSDFMRVENLELILNEVNFLLGFASFVFVLLYFVIIRIPLLTFYTICTLILSNALAILLTLCIYPKVTIMALSFGMGISNIAIDYMMHHHFFGLYTQSAAFRKQSSYPRPPFNLPVFYGYFTTMVGFGACLFIPFPLLSQLALYAMISLSVAYINFAFIYPRIGFKPPRLFSVISALRKPFIPSIVFLSIALIGFIYISTQLKLDFDLSKLDYQNKPMLKERAFFAHIQDKDENDVLLFADKSEGLMLFVRGLIQSTGAINFRQSEGESHLEKYYYLVHMSKPQIVKTQELLKSLQAADSDSKDTTKLQENVQSLWSVEEQEKIAQSNVHLDARPLQSIMDNLADSIYQPMLIVLGIALCLMLLTLAFSTHKAFLSAASFVLFPLSMALCVISSHSVLNMMHLFALLILVVVSVDYGIYAIKEGDNPRSTHAIVFSALTTGLSFGILMISNTKALNSFGEVIFSGMSCILLLLICGRFKHKAIKQII</sequence>
<feature type="transmembrane region" description="Helical" evidence="1">
    <location>
        <begin position="312"/>
        <end position="335"/>
    </location>
</feature>
<accession>Q7VIR5</accession>
<feature type="transmembrane region" description="Helical" evidence="1">
    <location>
        <begin position="341"/>
        <end position="360"/>
    </location>
</feature>
<feature type="transmembrane region" description="Helical" evidence="1">
    <location>
        <begin position="6"/>
        <end position="25"/>
    </location>
</feature>
<name>Q7VIR5_HELHP</name>
<keyword evidence="3" id="KW-1185">Reference proteome</keyword>
<keyword evidence="1" id="KW-1133">Transmembrane helix</keyword>
<keyword evidence="1" id="KW-0472">Membrane</keyword>
<feature type="transmembrane region" description="Helical" evidence="1">
    <location>
        <begin position="661"/>
        <end position="678"/>
    </location>
</feature>
<dbReference type="KEGG" id="hhe:HH_0539"/>
<dbReference type="EMBL" id="AE017125">
    <property type="protein sequence ID" value="AAP77136.1"/>
    <property type="molecule type" value="Genomic_DNA"/>
</dbReference>
<feature type="transmembrane region" description="Helical" evidence="1">
    <location>
        <begin position="631"/>
        <end position="649"/>
    </location>
</feature>
<gene>
    <name evidence="2" type="ordered locus">HH_0539</name>
</gene>
<evidence type="ECO:0000313" key="3">
    <source>
        <dbReference type="Proteomes" id="UP000002495"/>
    </source>
</evidence>
<dbReference type="HOGENOM" id="CLU_011294_0_0_7"/>
<feature type="transmembrane region" description="Helical" evidence="1">
    <location>
        <begin position="573"/>
        <end position="594"/>
    </location>
</feature>
<dbReference type="OrthoDB" id="5337472at2"/>
<evidence type="ECO:0000313" key="2">
    <source>
        <dbReference type="EMBL" id="AAP77136.1"/>
    </source>
</evidence>
<dbReference type="AlphaFoldDB" id="Q7VIR5"/>
<organism evidence="2 3">
    <name type="scientific">Helicobacter hepaticus (strain ATCC 51449 / 3B1)</name>
    <dbReference type="NCBI Taxonomy" id="235279"/>
    <lineage>
        <taxon>Bacteria</taxon>
        <taxon>Pseudomonadati</taxon>
        <taxon>Campylobacterota</taxon>
        <taxon>Epsilonproteobacteria</taxon>
        <taxon>Campylobacterales</taxon>
        <taxon>Helicobacteraceae</taxon>
        <taxon>Helicobacter</taxon>
    </lineage>
</organism>
<dbReference type="Proteomes" id="UP000002495">
    <property type="component" value="Chromosome"/>
</dbReference>
<proteinExistence type="predicted"/>
<dbReference type="STRING" id="235279.HH_0539"/>
<dbReference type="SUPFAM" id="SSF82866">
    <property type="entry name" value="Multidrug efflux transporter AcrB transmembrane domain"/>
    <property type="match status" value="1"/>
</dbReference>
<reference evidence="2 3" key="1">
    <citation type="journal article" date="2003" name="Proc. Natl. Acad. Sci. U.S.A.">
        <title>The complete genome sequence of the carcinogenic bacterium Helicobacter hepaticus.</title>
        <authorList>
            <person name="Suerbaum S."/>
            <person name="Josenhans C."/>
            <person name="Sterzenbach T."/>
            <person name="Drescher B."/>
            <person name="Brandt P."/>
            <person name="Bell M."/>
            <person name="Droege M."/>
            <person name="Fartmann B."/>
            <person name="Fischer H.-P."/>
            <person name="Ge Z."/>
            <person name="Hoerster A."/>
            <person name="Holland R."/>
            <person name="Klein K."/>
            <person name="Koenig J."/>
            <person name="Macko L."/>
            <person name="Mendz G.L."/>
            <person name="Nyakatura G."/>
            <person name="Schauer D.B."/>
            <person name="Shen Z."/>
            <person name="Weber J."/>
            <person name="Frosch M."/>
            <person name="Fox J.G."/>
        </authorList>
    </citation>
    <scope>NUCLEOTIDE SEQUENCE [LARGE SCALE GENOMIC DNA]</scope>
    <source>
        <strain evidence="3">ATCC 51449 / 3B1</strain>
    </source>
</reference>
<feature type="transmembrane region" description="Helical" evidence="1">
    <location>
        <begin position="212"/>
        <end position="235"/>
    </location>
</feature>